<dbReference type="SUPFAM" id="SSF54189">
    <property type="entry name" value="Ribosomal proteins S24e, L23 and L15e"/>
    <property type="match status" value="1"/>
</dbReference>
<organism evidence="8 9">
    <name type="scientific">Myodes glareolus</name>
    <name type="common">Bank vole</name>
    <name type="synonym">Clethrionomys glareolus</name>
    <dbReference type="NCBI Taxonomy" id="447135"/>
    <lineage>
        <taxon>Eukaryota</taxon>
        <taxon>Metazoa</taxon>
        <taxon>Chordata</taxon>
        <taxon>Craniata</taxon>
        <taxon>Vertebrata</taxon>
        <taxon>Euteleostomi</taxon>
        <taxon>Mammalia</taxon>
        <taxon>Eutheria</taxon>
        <taxon>Euarchontoglires</taxon>
        <taxon>Glires</taxon>
        <taxon>Rodentia</taxon>
        <taxon>Myomorpha</taxon>
        <taxon>Muroidea</taxon>
        <taxon>Cricetidae</taxon>
        <taxon>Arvicolinae</taxon>
        <taxon>Myodes</taxon>
    </lineage>
</organism>
<accession>A0AAW0HG20</accession>
<dbReference type="Pfam" id="PF00827">
    <property type="entry name" value="Ribosomal_L15e"/>
    <property type="match status" value="1"/>
</dbReference>
<gene>
    <name evidence="8" type="ORF">U0070_011896</name>
</gene>
<comment type="similarity">
    <text evidence="1 6">Belongs to the eukaryotic ribosomal protein eL15 family.</text>
</comment>
<dbReference type="AlphaFoldDB" id="A0AAW0HG20"/>
<dbReference type="GO" id="GO:0022626">
    <property type="term" value="C:cytosolic ribosome"/>
    <property type="evidence" value="ECO:0007669"/>
    <property type="project" value="UniProtKB-ARBA"/>
</dbReference>
<dbReference type="InterPro" id="IPR012678">
    <property type="entry name" value="Ribosomal_uL23/eL15/eS24_sf"/>
</dbReference>
<dbReference type="GO" id="GO:0044391">
    <property type="term" value="C:ribosomal subunit"/>
    <property type="evidence" value="ECO:0007669"/>
    <property type="project" value="UniProtKB-ARBA"/>
</dbReference>
<proteinExistence type="inferred from homology"/>
<evidence type="ECO:0000256" key="5">
    <source>
        <dbReference type="ARBA" id="ARBA00046623"/>
    </source>
</evidence>
<dbReference type="EMBL" id="JBBHLL010000486">
    <property type="protein sequence ID" value="KAK7801857.1"/>
    <property type="molecule type" value="Genomic_DNA"/>
</dbReference>
<feature type="region of interest" description="Disordered" evidence="7">
    <location>
        <begin position="398"/>
        <end position="419"/>
    </location>
</feature>
<evidence type="ECO:0000313" key="8">
    <source>
        <dbReference type="EMBL" id="KAK7801857.1"/>
    </source>
</evidence>
<evidence type="ECO:0000313" key="9">
    <source>
        <dbReference type="Proteomes" id="UP001488838"/>
    </source>
</evidence>
<keyword evidence="2 6" id="KW-0689">Ribosomal protein</keyword>
<evidence type="ECO:0000256" key="3">
    <source>
        <dbReference type="ARBA" id="ARBA00023274"/>
    </source>
</evidence>
<comment type="caution">
    <text evidence="8">The sequence shown here is derived from an EMBL/GenBank/DDBJ whole genome shotgun (WGS) entry which is preliminary data.</text>
</comment>
<dbReference type="InterPro" id="IPR024794">
    <property type="entry name" value="Rbsml_eL15_core_dom_sf"/>
</dbReference>
<evidence type="ECO:0000256" key="4">
    <source>
        <dbReference type="ARBA" id="ARBA00034092"/>
    </source>
</evidence>
<feature type="region of interest" description="Disordered" evidence="7">
    <location>
        <begin position="309"/>
        <end position="333"/>
    </location>
</feature>
<protein>
    <recommendedName>
        <fullName evidence="6">Ribosomal protein L15</fullName>
    </recommendedName>
</protein>
<keyword evidence="3 6" id="KW-0687">Ribonucleoprotein</keyword>
<evidence type="ECO:0000256" key="6">
    <source>
        <dbReference type="RuleBase" id="RU000663"/>
    </source>
</evidence>
<sequence>MRRNPDTEWPTKPVHKRRELRGLTSAGCKSLGLGKSHKFTNFSQGMSPGGHYEEHLYRIQRCRPTLGSGPQSVERQKAHSDRNWKTTLGLLQFSHEIKCLALEVSSQDDSAPCWIPNSHPPADSSGSVPVDASILAAFRQAFETSECKKSCRSQNDNCLTLELCFLPKCGSSQRKSRLAKPLGHGTRGEEKGEERCEGKRLQDIWGRREVGIRASRADSMMVVAQTLKLYRVLAINTAPTNTSAMKLASQKVDIGRRHDFAGRQASSMLTVNGASIPERQMKRTDEAVACFRVPAAELPTAHAPTCAHCRKERPVARSRQRSPPSPKDLSQATAAQGGLQCLGPLECFWKQSFKGSWKSCLETWGSAAACPAFLIHSQHSASLLSPETAQPQLPCPRVQATGSAHTMGRTHQESFPQEL</sequence>
<evidence type="ECO:0000256" key="7">
    <source>
        <dbReference type="SAM" id="MobiDB-lite"/>
    </source>
</evidence>
<dbReference type="GO" id="GO:0006412">
    <property type="term" value="P:translation"/>
    <property type="evidence" value="ECO:0007669"/>
    <property type="project" value="InterPro"/>
</dbReference>
<keyword evidence="9" id="KW-1185">Reference proteome</keyword>
<dbReference type="Gene3D" id="3.40.1120.10">
    <property type="entry name" value="Ribosomal protein l15e"/>
    <property type="match status" value="1"/>
</dbReference>
<evidence type="ECO:0000256" key="1">
    <source>
        <dbReference type="ARBA" id="ARBA00006857"/>
    </source>
</evidence>
<name>A0AAW0HG20_MYOGA</name>
<evidence type="ECO:0000256" key="2">
    <source>
        <dbReference type="ARBA" id="ARBA00022980"/>
    </source>
</evidence>
<dbReference type="InterPro" id="IPR000439">
    <property type="entry name" value="Ribosomal_eL15"/>
</dbReference>
<comment type="function">
    <text evidence="4">Component of the large ribosomal subunit. The ribosome is a large ribonucleoprotein complex responsible for the synthesis of proteins in the cell.</text>
</comment>
<comment type="subunit">
    <text evidence="5">Component of the large ribosomal subunit. Interacts with IFIT1 (via TPR repeats 1-4).</text>
</comment>
<dbReference type="GO" id="GO:0003735">
    <property type="term" value="F:structural constituent of ribosome"/>
    <property type="evidence" value="ECO:0007669"/>
    <property type="project" value="InterPro"/>
</dbReference>
<feature type="compositionally biased region" description="Basic residues" evidence="7">
    <location>
        <begin position="309"/>
        <end position="320"/>
    </location>
</feature>
<reference evidence="8 9" key="1">
    <citation type="journal article" date="2023" name="bioRxiv">
        <title>Conserved and derived expression patterns and positive selection on dental genes reveal complex evolutionary context of ever-growing rodent molars.</title>
        <authorList>
            <person name="Calamari Z.T."/>
            <person name="Song A."/>
            <person name="Cohen E."/>
            <person name="Akter M."/>
            <person name="Roy R.D."/>
            <person name="Hallikas O."/>
            <person name="Christensen M.M."/>
            <person name="Li P."/>
            <person name="Marangoni P."/>
            <person name="Jernvall J."/>
            <person name="Klein O.D."/>
        </authorList>
    </citation>
    <scope>NUCLEOTIDE SEQUENCE [LARGE SCALE GENOMIC DNA]</scope>
    <source>
        <strain evidence="8">V071</strain>
    </source>
</reference>
<dbReference type="Proteomes" id="UP001488838">
    <property type="component" value="Unassembled WGS sequence"/>
</dbReference>